<evidence type="ECO:0000256" key="11">
    <source>
        <dbReference type="SAM" id="MobiDB-lite"/>
    </source>
</evidence>
<dbReference type="InterPro" id="IPR024932">
    <property type="entry name" value="ApbE"/>
</dbReference>
<evidence type="ECO:0000256" key="3">
    <source>
        <dbReference type="ARBA" id="ARBA00016337"/>
    </source>
</evidence>
<evidence type="ECO:0000256" key="7">
    <source>
        <dbReference type="ARBA" id="ARBA00022827"/>
    </source>
</evidence>
<sequence length="275" mass="28504">MVETNARLRRVEHTMGTVFSFDVRGPGPRTPTSLEEAAAWLHHVDEVFSTYRPESQISRLAAGTLALSACSPEVWEVLRLCEAAERRSGGWFSAGYAGGFDPTGLVKGWAVERAAAMVSSSGAEAVCVNGGGDVQVRGGPWRIGVSDPLRRGQLATVVHADGELAVATSGPAERGSHILDPHSGRPPAGGLASLTVVCRGLTEADTYATAAYAMGDRARSWLRSLPGTRSFAVATDGTTWTTGGNGPTGDGSADNSSVQVGGPDSHTPAGCSDRV</sequence>
<keyword evidence="6" id="KW-0479">Metal-binding</keyword>
<evidence type="ECO:0000313" key="13">
    <source>
        <dbReference type="Proteomes" id="UP001595765"/>
    </source>
</evidence>
<dbReference type="EC" id="2.7.1.180" evidence="2"/>
<evidence type="ECO:0000256" key="6">
    <source>
        <dbReference type="ARBA" id="ARBA00022723"/>
    </source>
</evidence>
<dbReference type="InterPro" id="IPR003374">
    <property type="entry name" value="ApbE-like_sf"/>
</dbReference>
<evidence type="ECO:0000256" key="1">
    <source>
        <dbReference type="ARBA" id="ARBA00001946"/>
    </source>
</evidence>
<comment type="catalytic activity">
    <reaction evidence="10">
        <text>L-threonyl-[protein] + FAD = FMN-L-threonyl-[protein] + AMP + H(+)</text>
        <dbReference type="Rhea" id="RHEA:36847"/>
        <dbReference type="Rhea" id="RHEA-COMP:11060"/>
        <dbReference type="Rhea" id="RHEA-COMP:11061"/>
        <dbReference type="ChEBI" id="CHEBI:15378"/>
        <dbReference type="ChEBI" id="CHEBI:30013"/>
        <dbReference type="ChEBI" id="CHEBI:57692"/>
        <dbReference type="ChEBI" id="CHEBI:74257"/>
        <dbReference type="ChEBI" id="CHEBI:456215"/>
        <dbReference type="EC" id="2.7.1.180"/>
    </reaction>
</comment>
<keyword evidence="8" id="KW-0460">Magnesium</keyword>
<comment type="caution">
    <text evidence="12">The sequence shown here is derived from an EMBL/GenBank/DDBJ whole genome shotgun (WGS) entry which is preliminary data.</text>
</comment>
<evidence type="ECO:0000256" key="9">
    <source>
        <dbReference type="ARBA" id="ARBA00031306"/>
    </source>
</evidence>
<evidence type="ECO:0000256" key="2">
    <source>
        <dbReference type="ARBA" id="ARBA00011955"/>
    </source>
</evidence>
<keyword evidence="13" id="KW-1185">Reference proteome</keyword>
<protein>
    <recommendedName>
        <fullName evidence="3">FAD:protein FMN transferase</fullName>
        <ecNumber evidence="2">2.7.1.180</ecNumber>
    </recommendedName>
    <alternativeName>
        <fullName evidence="9">Flavin transferase</fullName>
    </alternativeName>
</protein>
<gene>
    <name evidence="12" type="ORF">ACFO3J_18200</name>
</gene>
<keyword evidence="7" id="KW-0274">FAD</keyword>
<dbReference type="PANTHER" id="PTHR30040">
    <property type="entry name" value="THIAMINE BIOSYNTHESIS LIPOPROTEIN APBE"/>
    <property type="match status" value="1"/>
</dbReference>
<evidence type="ECO:0000313" key="12">
    <source>
        <dbReference type="EMBL" id="MFC4033404.1"/>
    </source>
</evidence>
<feature type="region of interest" description="Disordered" evidence="11">
    <location>
        <begin position="235"/>
        <end position="275"/>
    </location>
</feature>
<evidence type="ECO:0000256" key="8">
    <source>
        <dbReference type="ARBA" id="ARBA00022842"/>
    </source>
</evidence>
<dbReference type="GO" id="GO:0016740">
    <property type="term" value="F:transferase activity"/>
    <property type="evidence" value="ECO:0007669"/>
    <property type="project" value="UniProtKB-KW"/>
</dbReference>
<dbReference type="RefSeq" id="WP_386430495.1">
    <property type="nucleotide sequence ID" value="NZ_JBHSBB010000012.1"/>
</dbReference>
<dbReference type="SUPFAM" id="SSF143631">
    <property type="entry name" value="ApbE-like"/>
    <property type="match status" value="1"/>
</dbReference>
<name>A0ABV8HSZ4_9ACTN</name>
<dbReference type="EMBL" id="JBHSBB010000012">
    <property type="protein sequence ID" value="MFC4033404.1"/>
    <property type="molecule type" value="Genomic_DNA"/>
</dbReference>
<accession>A0ABV8HSZ4</accession>
<dbReference type="Pfam" id="PF02424">
    <property type="entry name" value="ApbE"/>
    <property type="match status" value="2"/>
</dbReference>
<proteinExistence type="predicted"/>
<comment type="cofactor">
    <cofactor evidence="1">
        <name>Mg(2+)</name>
        <dbReference type="ChEBI" id="CHEBI:18420"/>
    </cofactor>
</comment>
<keyword evidence="4" id="KW-0285">Flavoprotein</keyword>
<dbReference type="PANTHER" id="PTHR30040:SF2">
    <property type="entry name" value="FAD:PROTEIN FMN TRANSFERASE"/>
    <property type="match status" value="1"/>
</dbReference>
<evidence type="ECO:0000256" key="5">
    <source>
        <dbReference type="ARBA" id="ARBA00022679"/>
    </source>
</evidence>
<keyword evidence="5 12" id="KW-0808">Transferase</keyword>
<reference evidence="13" key="1">
    <citation type="journal article" date="2019" name="Int. J. Syst. Evol. Microbiol.">
        <title>The Global Catalogue of Microorganisms (GCM) 10K type strain sequencing project: providing services to taxonomists for standard genome sequencing and annotation.</title>
        <authorList>
            <consortium name="The Broad Institute Genomics Platform"/>
            <consortium name="The Broad Institute Genome Sequencing Center for Infectious Disease"/>
            <person name="Wu L."/>
            <person name="Ma J."/>
        </authorList>
    </citation>
    <scope>NUCLEOTIDE SEQUENCE [LARGE SCALE GENOMIC DNA]</scope>
    <source>
        <strain evidence="13">CGMCC 4.7237</strain>
    </source>
</reference>
<evidence type="ECO:0000256" key="4">
    <source>
        <dbReference type="ARBA" id="ARBA00022630"/>
    </source>
</evidence>
<dbReference type="Proteomes" id="UP001595765">
    <property type="component" value="Unassembled WGS sequence"/>
</dbReference>
<evidence type="ECO:0000256" key="10">
    <source>
        <dbReference type="ARBA" id="ARBA00048540"/>
    </source>
</evidence>
<dbReference type="Gene3D" id="3.10.520.10">
    <property type="entry name" value="ApbE-like domains"/>
    <property type="match status" value="2"/>
</dbReference>
<organism evidence="12 13">
    <name type="scientific">Streptomyces polygonati</name>
    <dbReference type="NCBI Taxonomy" id="1617087"/>
    <lineage>
        <taxon>Bacteria</taxon>
        <taxon>Bacillati</taxon>
        <taxon>Actinomycetota</taxon>
        <taxon>Actinomycetes</taxon>
        <taxon>Kitasatosporales</taxon>
        <taxon>Streptomycetaceae</taxon>
        <taxon>Streptomyces</taxon>
    </lineage>
</organism>